<keyword evidence="1 3" id="KW-0413">Isomerase</keyword>
<comment type="function">
    <text evidence="3">Catalyzes the interconversion of methylthioribose-1-phosphate (MTR-1-P) into methylthioribulose-1-phosphate (MTRu-1-P).</text>
</comment>
<keyword evidence="3" id="KW-0486">Methionine biosynthesis</keyword>
<gene>
    <name evidence="3 4" type="primary">mtnA</name>
    <name evidence="4" type="ORF">DCF19_09490</name>
</gene>
<feature type="binding site" evidence="3">
    <location>
        <position position="90"/>
    </location>
    <ligand>
        <name>substrate</name>
    </ligand>
</feature>
<dbReference type="EC" id="5.3.1.23" evidence="3"/>
<evidence type="ECO:0000313" key="4">
    <source>
        <dbReference type="EMBL" id="PZO41430.1"/>
    </source>
</evidence>
<dbReference type="Gene3D" id="3.40.50.10470">
    <property type="entry name" value="Translation initiation factor eif-2b, domain 2"/>
    <property type="match status" value="1"/>
</dbReference>
<keyword evidence="3" id="KW-0028">Amino-acid biosynthesis</keyword>
<proteinExistence type="inferred from homology"/>
<dbReference type="SUPFAM" id="SSF100950">
    <property type="entry name" value="NagB/RpiA/CoA transferase-like"/>
    <property type="match status" value="1"/>
</dbReference>
<name>A0A2W4WAG8_9CYAN</name>
<accession>A0A2W4WAG8</accession>
<protein>
    <recommendedName>
        <fullName evidence="3">Methylthioribose-1-phosphate isomerase</fullName>
        <shortName evidence="3">M1Pi</shortName>
        <shortName evidence="3">MTR-1-P isomerase</shortName>
        <ecNumber evidence="3">5.3.1.23</ecNumber>
    </recommendedName>
    <alternativeName>
        <fullName evidence="3">S-methyl-5-thioribose-1-phosphate isomerase</fullName>
    </alternativeName>
</protein>
<comment type="pathway">
    <text evidence="3">Amino-acid biosynthesis; L-methionine biosynthesis via salvage pathway; L-methionine from S-methyl-5-thio-alpha-D-ribose 1-phosphate: step 1/6.</text>
</comment>
<dbReference type="Gene3D" id="1.20.120.420">
    <property type="entry name" value="translation initiation factor eif-2b, domain 1"/>
    <property type="match status" value="1"/>
</dbReference>
<dbReference type="UniPathway" id="UPA00904">
    <property type="reaction ID" value="UER00874"/>
</dbReference>
<reference evidence="4 5" key="1">
    <citation type="submission" date="2018-04" db="EMBL/GenBank/DDBJ databases">
        <authorList>
            <person name="Go L.Y."/>
            <person name="Mitchell J.A."/>
        </authorList>
    </citation>
    <scope>NUCLEOTIDE SEQUENCE [LARGE SCALE GENOMIC DNA]</scope>
    <source>
        <strain evidence="4">ULC066bin1</strain>
    </source>
</reference>
<reference evidence="4 5" key="2">
    <citation type="submission" date="2018-06" db="EMBL/GenBank/DDBJ databases">
        <title>Metagenomic assembly of (sub)arctic Cyanobacteria and their associated microbiome from non-axenic cultures.</title>
        <authorList>
            <person name="Baurain D."/>
        </authorList>
    </citation>
    <scope>NUCLEOTIDE SEQUENCE [LARGE SCALE GENOMIC DNA]</scope>
    <source>
        <strain evidence="4">ULC066bin1</strain>
    </source>
</reference>
<dbReference type="NCBIfam" id="NF004326">
    <property type="entry name" value="PRK05720.1"/>
    <property type="match status" value="1"/>
</dbReference>
<evidence type="ECO:0000256" key="3">
    <source>
        <dbReference type="HAMAP-Rule" id="MF_01678"/>
    </source>
</evidence>
<dbReference type="GO" id="GO:0019509">
    <property type="term" value="P:L-methionine salvage from methylthioadenosine"/>
    <property type="evidence" value="ECO:0007669"/>
    <property type="project" value="UniProtKB-UniRule"/>
</dbReference>
<dbReference type="HAMAP" id="MF_01678">
    <property type="entry name" value="Salvage_MtnA"/>
    <property type="match status" value="1"/>
</dbReference>
<sequence length="367" mass="39525">MNSTYNQSWKAFWLEDGNLVVIDQTQLPFSLVTKTLKTSADATLAIKDMTVRGAGVIGNVAAFGVYLAARESKGDLAKTKELSAVIRLARPTAVNLMWAVDRLIAVLEKAAAQKLDLVEVALKEAIAISDEDVIGTRNIGKYGCELIEAIAKTKPKGEPVNILTHCNAGWLAIVDRGSALAPIYEASDRGLNIHVWVDETRPRNQGANLTAWELGQSKIPHTLIADNTGGLLMQYGKVDLCIVGTDRTTRSGDVANKIGTYLKALAAFDNNVPFYVALPSSTFDMQISDGVKEIAIETRSADEVLYMQGLQADGAIGKVRVAPLETTALNYGFDVTPARLVTGLITERGICEANETSISGMFLDLIP</sequence>
<dbReference type="NCBIfam" id="TIGR00512">
    <property type="entry name" value="salvage_mtnA"/>
    <property type="match status" value="1"/>
</dbReference>
<dbReference type="InterPro" id="IPR037171">
    <property type="entry name" value="NagB/RpiA_transferase-like"/>
</dbReference>
<dbReference type="Proteomes" id="UP000249467">
    <property type="component" value="Unassembled WGS sequence"/>
</dbReference>
<dbReference type="GO" id="GO:0046523">
    <property type="term" value="F:S-methyl-5-thioribose-1-phosphate isomerase activity"/>
    <property type="evidence" value="ECO:0007669"/>
    <property type="project" value="UniProtKB-UniRule"/>
</dbReference>
<feature type="active site" description="Proton donor" evidence="3">
    <location>
        <position position="246"/>
    </location>
</feature>
<organism evidence="4 5">
    <name type="scientific">Pseudanabaena frigida</name>
    <dbReference type="NCBI Taxonomy" id="945775"/>
    <lineage>
        <taxon>Bacteria</taxon>
        <taxon>Bacillati</taxon>
        <taxon>Cyanobacteriota</taxon>
        <taxon>Cyanophyceae</taxon>
        <taxon>Pseudanabaenales</taxon>
        <taxon>Pseudanabaenaceae</taxon>
        <taxon>Pseudanabaena</taxon>
    </lineage>
</organism>
<dbReference type="InterPro" id="IPR000649">
    <property type="entry name" value="IF-2B-related"/>
</dbReference>
<dbReference type="InterPro" id="IPR011559">
    <property type="entry name" value="Initiation_fac_2B_a/b/d"/>
</dbReference>
<dbReference type="PANTHER" id="PTHR43475:SF1">
    <property type="entry name" value="METHYLTHIORIBOSE-1-PHOSPHATE ISOMERASE"/>
    <property type="match status" value="1"/>
</dbReference>
<feature type="binding site" evidence="3">
    <location>
        <position position="205"/>
    </location>
    <ligand>
        <name>substrate</name>
    </ligand>
</feature>
<feature type="binding site" evidence="3">
    <location>
        <begin position="256"/>
        <end position="257"/>
    </location>
    <ligand>
        <name>substrate</name>
    </ligand>
</feature>
<dbReference type="NCBIfam" id="TIGR00524">
    <property type="entry name" value="eIF-2B_rel"/>
    <property type="match status" value="1"/>
</dbReference>
<dbReference type="InterPro" id="IPR027363">
    <property type="entry name" value="M1Pi_N"/>
</dbReference>
<dbReference type="InterPro" id="IPR005251">
    <property type="entry name" value="IF-M1Pi"/>
</dbReference>
<feature type="site" description="Transition state stabilizer" evidence="3">
    <location>
        <position position="166"/>
    </location>
</feature>
<dbReference type="PANTHER" id="PTHR43475">
    <property type="entry name" value="METHYLTHIORIBOSE-1-PHOSPHATE ISOMERASE"/>
    <property type="match status" value="1"/>
</dbReference>
<evidence type="ECO:0000256" key="1">
    <source>
        <dbReference type="ARBA" id="ARBA00023235"/>
    </source>
</evidence>
<evidence type="ECO:0000256" key="2">
    <source>
        <dbReference type="ARBA" id="ARBA00052401"/>
    </source>
</evidence>
<comment type="caution">
    <text evidence="4">The sequence shown here is derived from an EMBL/GenBank/DDBJ whole genome shotgun (WGS) entry which is preliminary data.</text>
</comment>
<feature type="binding site" evidence="3">
    <location>
        <begin position="52"/>
        <end position="54"/>
    </location>
    <ligand>
        <name>substrate</name>
    </ligand>
</feature>
<comment type="catalytic activity">
    <reaction evidence="2 3">
        <text>5-(methylsulfanyl)-alpha-D-ribose 1-phosphate = 5-(methylsulfanyl)-D-ribulose 1-phosphate</text>
        <dbReference type="Rhea" id="RHEA:19989"/>
        <dbReference type="ChEBI" id="CHEBI:58533"/>
        <dbReference type="ChEBI" id="CHEBI:58548"/>
        <dbReference type="EC" id="5.3.1.23"/>
    </reaction>
</comment>
<dbReference type="InterPro" id="IPR042529">
    <property type="entry name" value="IF_2B-like_C"/>
</dbReference>
<dbReference type="FunFam" id="3.40.50.10470:FF:000006">
    <property type="entry name" value="Methylthioribose-1-phosphate isomerase"/>
    <property type="match status" value="1"/>
</dbReference>
<comment type="similarity">
    <text evidence="3">Belongs to the EIF-2B alpha/beta/delta subunits family. MtnA subfamily.</text>
</comment>
<evidence type="ECO:0000313" key="5">
    <source>
        <dbReference type="Proteomes" id="UP000249467"/>
    </source>
</evidence>
<dbReference type="AlphaFoldDB" id="A0A2W4WAG8"/>
<dbReference type="EMBL" id="QBML01000011">
    <property type="protein sequence ID" value="PZO41430.1"/>
    <property type="molecule type" value="Genomic_DNA"/>
</dbReference>
<dbReference type="Pfam" id="PF01008">
    <property type="entry name" value="IF-2B"/>
    <property type="match status" value="1"/>
</dbReference>